<evidence type="ECO:0000313" key="3">
    <source>
        <dbReference type="Proteomes" id="UP000233551"/>
    </source>
</evidence>
<evidence type="ECO:0000313" key="2">
    <source>
        <dbReference type="EMBL" id="PKI76535.1"/>
    </source>
</evidence>
<organism evidence="2 3">
    <name type="scientific">Punica granatum</name>
    <name type="common">Pomegranate</name>
    <dbReference type="NCBI Taxonomy" id="22663"/>
    <lineage>
        <taxon>Eukaryota</taxon>
        <taxon>Viridiplantae</taxon>
        <taxon>Streptophyta</taxon>
        <taxon>Embryophyta</taxon>
        <taxon>Tracheophyta</taxon>
        <taxon>Spermatophyta</taxon>
        <taxon>Magnoliopsida</taxon>
        <taxon>eudicotyledons</taxon>
        <taxon>Gunneridae</taxon>
        <taxon>Pentapetalae</taxon>
        <taxon>rosids</taxon>
        <taxon>malvids</taxon>
        <taxon>Myrtales</taxon>
        <taxon>Lythraceae</taxon>
        <taxon>Punica</taxon>
    </lineage>
</organism>
<evidence type="ECO:0000256" key="1">
    <source>
        <dbReference type="SAM" id="MobiDB-lite"/>
    </source>
</evidence>
<sequence>MGLEWPMELDLTPPYGGRGSSSPSLRLGASCNLTKHSFLGLDYGLLWARPSLHLRTRFVSPKNKRLFCQCPYYK</sequence>
<dbReference type="EMBL" id="PGOL01000113">
    <property type="protein sequence ID" value="PKI76535.1"/>
    <property type="molecule type" value="Genomic_DNA"/>
</dbReference>
<accession>A0A2I0L751</accession>
<protein>
    <submittedName>
        <fullName evidence="2">Uncharacterized protein</fullName>
    </submittedName>
</protein>
<comment type="caution">
    <text evidence="2">The sequence shown here is derived from an EMBL/GenBank/DDBJ whole genome shotgun (WGS) entry which is preliminary data.</text>
</comment>
<name>A0A2I0L751_PUNGR</name>
<dbReference type="AlphaFoldDB" id="A0A2I0L751"/>
<gene>
    <name evidence="2" type="ORF">CRG98_003086</name>
</gene>
<feature type="region of interest" description="Disordered" evidence="1">
    <location>
        <begin position="1"/>
        <end position="22"/>
    </location>
</feature>
<reference evidence="2 3" key="1">
    <citation type="submission" date="2017-11" db="EMBL/GenBank/DDBJ databases">
        <title>De-novo sequencing of pomegranate (Punica granatum L.) genome.</title>
        <authorList>
            <person name="Akparov Z."/>
            <person name="Amiraslanov A."/>
            <person name="Hajiyeva S."/>
            <person name="Abbasov M."/>
            <person name="Kaur K."/>
            <person name="Hamwieh A."/>
            <person name="Solovyev V."/>
            <person name="Salamov A."/>
            <person name="Braich B."/>
            <person name="Kosarev P."/>
            <person name="Mahmoud A."/>
            <person name="Hajiyev E."/>
            <person name="Babayeva S."/>
            <person name="Izzatullayeva V."/>
            <person name="Mammadov A."/>
            <person name="Mammadov A."/>
            <person name="Sharifova S."/>
            <person name="Ojaghi J."/>
            <person name="Eynullazada K."/>
            <person name="Bayramov B."/>
            <person name="Abdulazimova A."/>
            <person name="Shahmuradov I."/>
        </authorList>
    </citation>
    <scope>NUCLEOTIDE SEQUENCE [LARGE SCALE GENOMIC DNA]</scope>
    <source>
        <strain evidence="3">cv. AG2017</strain>
        <tissue evidence="2">Leaf</tissue>
    </source>
</reference>
<keyword evidence="3" id="KW-1185">Reference proteome</keyword>
<proteinExistence type="predicted"/>
<dbReference type="Proteomes" id="UP000233551">
    <property type="component" value="Unassembled WGS sequence"/>
</dbReference>